<evidence type="ECO:0000313" key="2">
    <source>
        <dbReference type="Proteomes" id="UP000811255"/>
    </source>
</evidence>
<sequence>MLDVAQKNAVNGIDLDALTEAAEAIKQDPANGVVAFRVRTEWTGQTRSETTIDSVTMGGERIARRHKIVADEPYELLGTDSAPNPQELLMSAINACMTVGYVAQAAVRGITLTTCRIEMAGELDLRGFLGLDASVPNGYRKLDYIVTLEGDGTREQYEEIHQAVMATSPNFYNINRAIEMNGRLA</sequence>
<organism evidence="1 2">
    <name type="scientific">Croceibacterium selenioxidans</name>
    <dbReference type="NCBI Taxonomy" id="2838833"/>
    <lineage>
        <taxon>Bacteria</taxon>
        <taxon>Pseudomonadati</taxon>
        <taxon>Pseudomonadota</taxon>
        <taxon>Alphaproteobacteria</taxon>
        <taxon>Sphingomonadales</taxon>
        <taxon>Erythrobacteraceae</taxon>
        <taxon>Croceibacterium</taxon>
    </lineage>
</organism>
<dbReference type="InterPro" id="IPR003718">
    <property type="entry name" value="OsmC/Ohr_fam"/>
</dbReference>
<comment type="caution">
    <text evidence="1">The sequence shown here is derived from an EMBL/GenBank/DDBJ whole genome shotgun (WGS) entry which is preliminary data.</text>
</comment>
<name>A0ABS5W114_9SPHN</name>
<dbReference type="InterPro" id="IPR015946">
    <property type="entry name" value="KH_dom-like_a/b"/>
</dbReference>
<dbReference type="InterPro" id="IPR052924">
    <property type="entry name" value="OsmC/Ohr_hydroprdx_reductase"/>
</dbReference>
<reference evidence="1 2" key="1">
    <citation type="submission" date="2021-05" db="EMBL/GenBank/DDBJ databases">
        <title>Croceibacterium sp. LX-88 genome sequence.</title>
        <authorList>
            <person name="Luo X."/>
        </authorList>
    </citation>
    <scope>NUCLEOTIDE SEQUENCE [LARGE SCALE GENOMIC DNA]</scope>
    <source>
        <strain evidence="1 2">LX-88</strain>
    </source>
</reference>
<dbReference type="PANTHER" id="PTHR35368">
    <property type="entry name" value="HYDROPEROXIDE REDUCTASE"/>
    <property type="match status" value="1"/>
</dbReference>
<proteinExistence type="predicted"/>
<protein>
    <submittedName>
        <fullName evidence="1">OsmC family protein</fullName>
    </submittedName>
</protein>
<dbReference type="SUPFAM" id="SSF82784">
    <property type="entry name" value="OsmC-like"/>
    <property type="match status" value="1"/>
</dbReference>
<dbReference type="Pfam" id="PF02566">
    <property type="entry name" value="OsmC"/>
    <property type="match status" value="1"/>
</dbReference>
<dbReference type="RefSeq" id="WP_214534712.1">
    <property type="nucleotide sequence ID" value="NZ_JAHFVK010000001.1"/>
</dbReference>
<accession>A0ABS5W114</accession>
<dbReference type="Proteomes" id="UP000811255">
    <property type="component" value="Unassembled WGS sequence"/>
</dbReference>
<dbReference type="EMBL" id="JAHFVK010000001">
    <property type="protein sequence ID" value="MBT2133465.1"/>
    <property type="molecule type" value="Genomic_DNA"/>
</dbReference>
<gene>
    <name evidence="1" type="ORF">KK137_03870</name>
</gene>
<keyword evidence="2" id="KW-1185">Reference proteome</keyword>
<dbReference type="Gene3D" id="3.30.300.20">
    <property type="match status" value="1"/>
</dbReference>
<dbReference type="InterPro" id="IPR036102">
    <property type="entry name" value="OsmC/Ohrsf"/>
</dbReference>
<dbReference type="PANTHER" id="PTHR35368:SF1">
    <property type="entry name" value="HYDROPEROXIDE REDUCTASE"/>
    <property type="match status" value="1"/>
</dbReference>
<evidence type="ECO:0000313" key="1">
    <source>
        <dbReference type="EMBL" id="MBT2133465.1"/>
    </source>
</evidence>